<evidence type="ECO:0000259" key="5">
    <source>
        <dbReference type="PROSITE" id="PS50931"/>
    </source>
</evidence>
<dbReference type="GO" id="GO:0003700">
    <property type="term" value="F:DNA-binding transcription factor activity"/>
    <property type="evidence" value="ECO:0007669"/>
    <property type="project" value="InterPro"/>
</dbReference>
<keyword evidence="7" id="KW-1185">Reference proteome</keyword>
<dbReference type="Gene3D" id="3.40.190.10">
    <property type="entry name" value="Periplasmic binding protein-like II"/>
    <property type="match status" value="2"/>
</dbReference>
<dbReference type="FunFam" id="1.10.10.10:FF:000001">
    <property type="entry name" value="LysR family transcriptional regulator"/>
    <property type="match status" value="1"/>
</dbReference>
<dbReference type="InterPro" id="IPR005119">
    <property type="entry name" value="LysR_subst-bd"/>
</dbReference>
<reference evidence="6 7" key="1">
    <citation type="submission" date="2017-07" db="EMBL/GenBank/DDBJ databases">
        <title>Draft Genome Sequences of Select Purple Nonsulfur Bacteria.</title>
        <authorList>
            <person name="Lasarre B."/>
            <person name="Mckinlay J.B."/>
        </authorList>
    </citation>
    <scope>NUCLEOTIDE SEQUENCE [LARGE SCALE GENOMIC DNA]</scope>
    <source>
        <strain evidence="6 7">DSM 11290</strain>
    </source>
</reference>
<dbReference type="InterPro" id="IPR000847">
    <property type="entry name" value="LysR_HTH_N"/>
</dbReference>
<keyword evidence="2" id="KW-0805">Transcription regulation</keyword>
<accession>A0A327JX70</accession>
<dbReference type="PRINTS" id="PR00039">
    <property type="entry name" value="HTHLYSR"/>
</dbReference>
<evidence type="ECO:0000313" key="6">
    <source>
        <dbReference type="EMBL" id="RAI30174.1"/>
    </source>
</evidence>
<dbReference type="AlphaFoldDB" id="A0A327JX70"/>
<dbReference type="Gene3D" id="1.10.10.10">
    <property type="entry name" value="Winged helix-like DNA-binding domain superfamily/Winged helix DNA-binding domain"/>
    <property type="match status" value="1"/>
</dbReference>
<evidence type="ECO:0000256" key="1">
    <source>
        <dbReference type="ARBA" id="ARBA00009437"/>
    </source>
</evidence>
<dbReference type="Pfam" id="PF03466">
    <property type="entry name" value="LysR_substrate"/>
    <property type="match status" value="1"/>
</dbReference>
<protein>
    <recommendedName>
        <fullName evidence="5">HTH lysR-type domain-containing protein</fullName>
    </recommendedName>
</protein>
<dbReference type="OrthoDB" id="9811588at2"/>
<dbReference type="InterPro" id="IPR036390">
    <property type="entry name" value="WH_DNA-bd_sf"/>
</dbReference>
<dbReference type="Proteomes" id="UP000249299">
    <property type="component" value="Unassembled WGS sequence"/>
</dbReference>
<sequence length="313" mass="34196">MFCIMQTGLRRLRYFQLLAERLNFHQAARELGVTQPALSRAIAQLETELGVALFERNTRKVALTEAGESFRSGSAEALAMLRSAVLKAQKIAAGDAGDLTIGYTDIAISGRLAELVQSFRANAADVSIQLQEAWTEAQYEMMRAGRLDLGFVTGPVTDPDLGDLLVQADRLVAIVPVGHALAGAEAIRLADLKDADFVLGRDDRWAFFHDILYRVCADAGFSPRVVQRVPNSTAIIGLVACGMGISVQTEHLKSYTDDRVRMIPISDRCGPVGTHLVWRRAGMRPAVQRFVDHVRPLALAVPEGLGRTEPLPH</sequence>
<gene>
    <name evidence="6" type="ORF">CH339_01215</name>
</gene>
<dbReference type="PROSITE" id="PS50931">
    <property type="entry name" value="HTH_LYSR"/>
    <property type="match status" value="1"/>
</dbReference>
<keyword evidence="4" id="KW-0804">Transcription</keyword>
<dbReference type="InterPro" id="IPR011991">
    <property type="entry name" value="ArsR-like_HTH"/>
</dbReference>
<dbReference type="CDD" id="cd08414">
    <property type="entry name" value="PBP2_LTTR_aromatics_like"/>
    <property type="match status" value="1"/>
</dbReference>
<evidence type="ECO:0000313" key="7">
    <source>
        <dbReference type="Proteomes" id="UP000249299"/>
    </source>
</evidence>
<evidence type="ECO:0000256" key="4">
    <source>
        <dbReference type="ARBA" id="ARBA00023163"/>
    </source>
</evidence>
<organism evidence="6 7">
    <name type="scientific">Rhodobium orientis</name>
    <dbReference type="NCBI Taxonomy" id="34017"/>
    <lineage>
        <taxon>Bacteria</taxon>
        <taxon>Pseudomonadati</taxon>
        <taxon>Pseudomonadota</taxon>
        <taxon>Alphaproteobacteria</taxon>
        <taxon>Hyphomicrobiales</taxon>
        <taxon>Rhodobiaceae</taxon>
        <taxon>Rhodobium</taxon>
    </lineage>
</organism>
<dbReference type="EMBL" id="NPEV01000001">
    <property type="protein sequence ID" value="RAI30174.1"/>
    <property type="molecule type" value="Genomic_DNA"/>
</dbReference>
<dbReference type="PANTHER" id="PTHR30346:SF0">
    <property type="entry name" value="HCA OPERON TRANSCRIPTIONAL ACTIVATOR HCAR"/>
    <property type="match status" value="1"/>
</dbReference>
<name>A0A327JX70_9HYPH</name>
<dbReference type="GO" id="GO:0003677">
    <property type="term" value="F:DNA binding"/>
    <property type="evidence" value="ECO:0007669"/>
    <property type="project" value="UniProtKB-KW"/>
</dbReference>
<dbReference type="GO" id="GO:0032993">
    <property type="term" value="C:protein-DNA complex"/>
    <property type="evidence" value="ECO:0007669"/>
    <property type="project" value="TreeGrafter"/>
</dbReference>
<feature type="domain" description="HTH lysR-type" evidence="5">
    <location>
        <begin position="7"/>
        <end position="64"/>
    </location>
</feature>
<evidence type="ECO:0000256" key="2">
    <source>
        <dbReference type="ARBA" id="ARBA00023015"/>
    </source>
</evidence>
<dbReference type="CDD" id="cd00090">
    <property type="entry name" value="HTH_ARSR"/>
    <property type="match status" value="1"/>
</dbReference>
<dbReference type="InterPro" id="IPR036388">
    <property type="entry name" value="WH-like_DNA-bd_sf"/>
</dbReference>
<evidence type="ECO:0000256" key="3">
    <source>
        <dbReference type="ARBA" id="ARBA00023125"/>
    </source>
</evidence>
<dbReference type="PANTHER" id="PTHR30346">
    <property type="entry name" value="TRANSCRIPTIONAL DUAL REGULATOR HCAR-RELATED"/>
    <property type="match status" value="1"/>
</dbReference>
<proteinExistence type="inferred from homology"/>
<dbReference type="Pfam" id="PF00126">
    <property type="entry name" value="HTH_1"/>
    <property type="match status" value="1"/>
</dbReference>
<comment type="caution">
    <text evidence="6">The sequence shown here is derived from an EMBL/GenBank/DDBJ whole genome shotgun (WGS) entry which is preliminary data.</text>
</comment>
<comment type="similarity">
    <text evidence="1">Belongs to the LysR transcriptional regulatory family.</text>
</comment>
<dbReference type="SUPFAM" id="SSF46785">
    <property type="entry name" value="Winged helix' DNA-binding domain"/>
    <property type="match status" value="1"/>
</dbReference>
<dbReference type="SUPFAM" id="SSF53850">
    <property type="entry name" value="Periplasmic binding protein-like II"/>
    <property type="match status" value="1"/>
</dbReference>
<keyword evidence="3" id="KW-0238">DNA-binding</keyword>